<protein>
    <submittedName>
        <fullName evidence="2">Uncharacterized protein</fullName>
    </submittedName>
</protein>
<evidence type="ECO:0000313" key="2">
    <source>
        <dbReference type="EMBL" id="PVD38600.1"/>
    </source>
</evidence>
<keyword evidence="3" id="KW-1185">Reference proteome</keyword>
<reference evidence="2 3" key="1">
    <citation type="submission" date="2018-04" db="EMBL/GenBank/DDBJ databases">
        <title>The genome of golden apple snail Pomacea canaliculata provides insight into stress tolerance and invasive adaptation.</title>
        <authorList>
            <person name="Liu C."/>
            <person name="Liu B."/>
            <person name="Ren Y."/>
            <person name="Zhang Y."/>
            <person name="Wang H."/>
            <person name="Li S."/>
            <person name="Jiang F."/>
            <person name="Yin L."/>
            <person name="Zhang G."/>
            <person name="Qian W."/>
            <person name="Fan W."/>
        </authorList>
    </citation>
    <scope>NUCLEOTIDE SEQUENCE [LARGE SCALE GENOMIC DNA]</scope>
    <source>
        <strain evidence="2">SZHN2017</strain>
        <tissue evidence="2">Muscle</tissue>
    </source>
</reference>
<dbReference type="Proteomes" id="UP000245119">
    <property type="component" value="Linkage Group LG1"/>
</dbReference>
<proteinExistence type="predicted"/>
<sequence>MVDGVGVGGWVGETPDSYGKTDNSMPATQVFCHPANNPARLALMAWMNGRGSDFLRDMSGCHPIVVVVVVRHPRTSYVMSISIARSDRSSEPLTVHVQVLVVGRGWGWDLLHEAKQPNLAAMFVRESYFLRSSPRERPQAVPQRKKTEAPEMPVLSDSEMPIPLAGNPTTARGQHFCPSPRFLGGRGETCGPPPAAIPSTPQDNGRQFKEDKNQQKTCPRQQTFSSALRAPD</sequence>
<accession>A0A2T7PYX2</accession>
<feature type="compositionally biased region" description="Polar residues" evidence="1">
    <location>
        <begin position="215"/>
        <end position="226"/>
    </location>
</feature>
<evidence type="ECO:0000256" key="1">
    <source>
        <dbReference type="SAM" id="MobiDB-lite"/>
    </source>
</evidence>
<feature type="region of interest" description="Disordered" evidence="1">
    <location>
        <begin position="134"/>
        <end position="232"/>
    </location>
</feature>
<evidence type="ECO:0000313" key="3">
    <source>
        <dbReference type="Proteomes" id="UP000245119"/>
    </source>
</evidence>
<comment type="caution">
    <text evidence="2">The sequence shown here is derived from an EMBL/GenBank/DDBJ whole genome shotgun (WGS) entry which is preliminary data.</text>
</comment>
<dbReference type="AlphaFoldDB" id="A0A2T7PYX2"/>
<name>A0A2T7PYX2_POMCA</name>
<dbReference type="EMBL" id="PZQS01000001">
    <property type="protein sequence ID" value="PVD38600.1"/>
    <property type="molecule type" value="Genomic_DNA"/>
</dbReference>
<gene>
    <name evidence="2" type="ORF">C0Q70_01216</name>
</gene>
<organism evidence="2 3">
    <name type="scientific">Pomacea canaliculata</name>
    <name type="common">Golden apple snail</name>
    <dbReference type="NCBI Taxonomy" id="400727"/>
    <lineage>
        <taxon>Eukaryota</taxon>
        <taxon>Metazoa</taxon>
        <taxon>Spiralia</taxon>
        <taxon>Lophotrochozoa</taxon>
        <taxon>Mollusca</taxon>
        <taxon>Gastropoda</taxon>
        <taxon>Caenogastropoda</taxon>
        <taxon>Architaenioglossa</taxon>
        <taxon>Ampullarioidea</taxon>
        <taxon>Ampullariidae</taxon>
        <taxon>Pomacea</taxon>
    </lineage>
</organism>